<reference evidence="2" key="1">
    <citation type="submission" date="2023-06" db="EMBL/GenBank/DDBJ databases">
        <title>Genome-scale phylogeny and comparative genomics of the fungal order Sordariales.</title>
        <authorList>
            <consortium name="Lawrence Berkeley National Laboratory"/>
            <person name="Hensen N."/>
            <person name="Bonometti L."/>
            <person name="Westerberg I."/>
            <person name="Brannstrom I.O."/>
            <person name="Guillou S."/>
            <person name="Cros-Aarteil S."/>
            <person name="Calhoun S."/>
            <person name="Haridas S."/>
            <person name="Kuo A."/>
            <person name="Mondo S."/>
            <person name="Pangilinan J."/>
            <person name="Riley R."/>
            <person name="Labutti K."/>
            <person name="Andreopoulos B."/>
            <person name="Lipzen A."/>
            <person name="Chen C."/>
            <person name="Yanf M."/>
            <person name="Daum C."/>
            <person name="Ng V."/>
            <person name="Clum A."/>
            <person name="Steindorff A."/>
            <person name="Ohm R."/>
            <person name="Martin F."/>
            <person name="Silar P."/>
            <person name="Natvig D."/>
            <person name="Lalanne C."/>
            <person name="Gautier V."/>
            <person name="Ament-Velasquez S.L."/>
            <person name="Kruys A."/>
            <person name="Hutchinson M.I."/>
            <person name="Powell A.J."/>
            <person name="Barry K."/>
            <person name="Miller A.N."/>
            <person name="Grigoriev I.V."/>
            <person name="Debuchy R."/>
            <person name="Gladieux P."/>
            <person name="Thoren M.H."/>
            <person name="Johannesson H."/>
        </authorList>
    </citation>
    <scope>NUCLEOTIDE SEQUENCE</scope>
    <source>
        <strain evidence="2">SMH4607-1</strain>
    </source>
</reference>
<feature type="region of interest" description="Disordered" evidence="1">
    <location>
        <begin position="59"/>
        <end position="87"/>
    </location>
</feature>
<dbReference type="AlphaFoldDB" id="A0AA40APB3"/>
<protein>
    <submittedName>
        <fullName evidence="2">Uncharacterized protein</fullName>
    </submittedName>
</protein>
<dbReference type="Proteomes" id="UP001172102">
    <property type="component" value="Unassembled WGS sequence"/>
</dbReference>
<keyword evidence="3" id="KW-1185">Reference proteome</keyword>
<evidence type="ECO:0000256" key="1">
    <source>
        <dbReference type="SAM" id="MobiDB-lite"/>
    </source>
</evidence>
<evidence type="ECO:0000313" key="2">
    <source>
        <dbReference type="EMBL" id="KAK0719490.1"/>
    </source>
</evidence>
<dbReference type="EMBL" id="JAUKUA010000003">
    <property type="protein sequence ID" value="KAK0719490.1"/>
    <property type="molecule type" value="Genomic_DNA"/>
</dbReference>
<evidence type="ECO:0000313" key="3">
    <source>
        <dbReference type="Proteomes" id="UP001172102"/>
    </source>
</evidence>
<dbReference type="PANTHER" id="PTHR40619">
    <property type="entry name" value="FUNGAL STAND N-TERMINAL GOODBYE DOMAIN-CONTAINING PROTEIN"/>
    <property type="match status" value="1"/>
</dbReference>
<accession>A0AA40APB3</accession>
<proteinExistence type="predicted"/>
<name>A0AA40APB3_9PEZI</name>
<feature type="compositionally biased region" description="Polar residues" evidence="1">
    <location>
        <begin position="59"/>
        <end position="75"/>
    </location>
</feature>
<organism evidence="2 3">
    <name type="scientific">Lasiosphaeris hirsuta</name>
    <dbReference type="NCBI Taxonomy" id="260670"/>
    <lineage>
        <taxon>Eukaryota</taxon>
        <taxon>Fungi</taxon>
        <taxon>Dikarya</taxon>
        <taxon>Ascomycota</taxon>
        <taxon>Pezizomycotina</taxon>
        <taxon>Sordariomycetes</taxon>
        <taxon>Sordariomycetidae</taxon>
        <taxon>Sordariales</taxon>
        <taxon>Lasiosphaeriaceae</taxon>
        <taxon>Lasiosphaeris</taxon>
    </lineage>
</organism>
<sequence>MEPSSSYIPNLQLQSSAVDFIDTRAEQYHAAFAVPPSRYDPAVGGFVVYGPSPNSAMTYPTQAAASPSPSDTSVTANDPPPPRPLAEPASALRFWDSLFFQAMDQFASEHPIEPPALVKLNFRIRDQKDWSSVFDQLERAKQEYSNVEKGFKAGLRKVYRSIADKVQPLIGVANLVPDVDYITPIIKRPYAYNEIKIQAAKKAASVREAMLGSFDDVDMMFSQVELFLQIYEGDENITRASVSLIAATFHAVESVMGFFLKSNWKKGFSATFKGEEYQQEITESLETMKSLSKTLINEADNSHKFEVSSAMSKVLTRTANWLTECEEIRQKQEIIHHDLKNGLKRLLDEYEANRLAHEAHWRETQMQFRASQERDFFLMAALRDAISSRAPSPIPQADLTAVPQCISSQALLDWIDIPDLATQDMAYIEERRRVRVPAHEQARAEQLIRTRQIKEWLASPSSTQLLVHGNYRGKRHMSGLSLFCLTLAQSLADRAPRFLHLVFFCGLHTDSFTDDYTGGRAIIQSFIGQLLCQYNFDGTLLANEVSEGLIQLGDVGELCDLFELLVHRLPSVVLLCLIDGIVYYEREEFEEDMELVLVTLLKLSNEQNTRAAVKVLITSPTKTTDVRQPFPDELVLSMGAMAGAGNMAPSRGRLLRELSEEYDGEES</sequence>
<comment type="caution">
    <text evidence="2">The sequence shown here is derived from an EMBL/GenBank/DDBJ whole genome shotgun (WGS) entry which is preliminary data.</text>
</comment>
<gene>
    <name evidence="2" type="ORF">B0H67DRAFT_551839</name>
</gene>
<dbReference type="PANTHER" id="PTHR40619:SF3">
    <property type="entry name" value="FUNGAL STAND N-TERMINAL GOODBYE DOMAIN-CONTAINING PROTEIN"/>
    <property type="match status" value="1"/>
</dbReference>